<gene>
    <name evidence="3" type="ORF">EAH89_20750</name>
</gene>
<dbReference type="Gene3D" id="3.20.20.450">
    <property type="entry name" value="EAL domain"/>
    <property type="match status" value="1"/>
</dbReference>
<name>A0A502FJP2_9PROT</name>
<organism evidence="3 4">
    <name type="scientific">Muricoccus nepalensis</name>
    <dbReference type="NCBI Taxonomy" id="1854500"/>
    <lineage>
        <taxon>Bacteria</taxon>
        <taxon>Pseudomonadati</taxon>
        <taxon>Pseudomonadota</taxon>
        <taxon>Alphaproteobacteria</taxon>
        <taxon>Acetobacterales</taxon>
        <taxon>Roseomonadaceae</taxon>
        <taxon>Muricoccus</taxon>
    </lineage>
</organism>
<dbReference type="SMART" id="SM00052">
    <property type="entry name" value="EAL"/>
    <property type="match status" value="1"/>
</dbReference>
<dbReference type="SUPFAM" id="SSF55785">
    <property type="entry name" value="PYP-like sensor domain (PAS domain)"/>
    <property type="match status" value="1"/>
</dbReference>
<dbReference type="InterPro" id="IPR043128">
    <property type="entry name" value="Rev_trsase/Diguanyl_cyclase"/>
</dbReference>
<dbReference type="PROSITE" id="PS50887">
    <property type="entry name" value="GGDEF"/>
    <property type="match status" value="1"/>
</dbReference>
<dbReference type="PROSITE" id="PS50883">
    <property type="entry name" value="EAL"/>
    <property type="match status" value="1"/>
</dbReference>
<dbReference type="InterPro" id="IPR029787">
    <property type="entry name" value="Nucleotide_cyclase"/>
</dbReference>
<dbReference type="Pfam" id="PF00990">
    <property type="entry name" value="GGDEF"/>
    <property type="match status" value="1"/>
</dbReference>
<dbReference type="AlphaFoldDB" id="A0A502FJP2"/>
<sequence>MSTPAERLFRRQLAAATDAAGRLDLARLQELVIGAYAETDRDRRRGDQAARLMAAELEEVNEALERSVADLQAQNLRFAVALDNMANGLALFSREGRLVVCNGRQREMLGLAEAEAGCSFAAFLRASPFLDARLAGERLRLAEAGTRGEILQTLLNGRDVRFMVCRTADGGFLTTCEDVTERNRAAARITYLAYHDTLTDLPNRALLRERLEAALAAGRCSVLCLDLDGFKGVNDTLGHGMGDALLRAVAERLRHQIRSGDTLARLGGDEFAVVLAAGQAEAARIAGRMVGAIGAQFEIEGQIVNVSTSIGIATAPADGTTPEDLLRHADIALYSAKAAGRDCYRAFEEAMRAVVEARRTVENEIRTALAEGQFELHYQPQVSVLTGRITGFEALVRWNHPVRGMVPPGSFIPVAEETGLIVPLGTWVLREACRQAAGWPGAPRVSVNVSVVQLRSGGVVKAVAEALGESGLEPGRLELEVTETVMLDDTTATLGALRAVRSLGVLVAMDDFGTGYSSLNSLHNFAFDRIKIDRSFVADLASGEKALAIVRAVIGLGRSLGVPVTAEGVETPAQLERLRAERCDDVQGYLYSRPVPAAAARRMLEEAGGRVAA</sequence>
<dbReference type="InterPro" id="IPR035919">
    <property type="entry name" value="EAL_sf"/>
</dbReference>
<evidence type="ECO:0000259" key="1">
    <source>
        <dbReference type="PROSITE" id="PS50883"/>
    </source>
</evidence>
<dbReference type="CDD" id="cd01948">
    <property type="entry name" value="EAL"/>
    <property type="match status" value="1"/>
</dbReference>
<dbReference type="InterPro" id="IPR035965">
    <property type="entry name" value="PAS-like_dom_sf"/>
</dbReference>
<dbReference type="InterPro" id="IPR052155">
    <property type="entry name" value="Biofilm_reg_signaling"/>
</dbReference>
<dbReference type="Pfam" id="PF00563">
    <property type="entry name" value="EAL"/>
    <property type="match status" value="1"/>
</dbReference>
<keyword evidence="4" id="KW-1185">Reference proteome</keyword>
<dbReference type="Pfam" id="PF12860">
    <property type="entry name" value="PAS_7"/>
    <property type="match status" value="1"/>
</dbReference>
<dbReference type="CDD" id="cd01949">
    <property type="entry name" value="GGDEF"/>
    <property type="match status" value="1"/>
</dbReference>
<dbReference type="Proteomes" id="UP000317078">
    <property type="component" value="Unassembled WGS sequence"/>
</dbReference>
<dbReference type="SUPFAM" id="SSF141868">
    <property type="entry name" value="EAL domain-like"/>
    <property type="match status" value="1"/>
</dbReference>
<dbReference type="RefSeq" id="WP_140885649.1">
    <property type="nucleotide sequence ID" value="NZ_RCZP01000027.1"/>
</dbReference>
<evidence type="ECO:0000313" key="4">
    <source>
        <dbReference type="Proteomes" id="UP000317078"/>
    </source>
</evidence>
<feature type="domain" description="GGDEF" evidence="2">
    <location>
        <begin position="218"/>
        <end position="349"/>
    </location>
</feature>
<evidence type="ECO:0000259" key="2">
    <source>
        <dbReference type="PROSITE" id="PS50887"/>
    </source>
</evidence>
<dbReference type="Gene3D" id="3.30.70.270">
    <property type="match status" value="1"/>
</dbReference>
<dbReference type="NCBIfam" id="TIGR00254">
    <property type="entry name" value="GGDEF"/>
    <property type="match status" value="1"/>
</dbReference>
<dbReference type="PANTHER" id="PTHR44757:SF2">
    <property type="entry name" value="BIOFILM ARCHITECTURE MAINTENANCE PROTEIN MBAA"/>
    <property type="match status" value="1"/>
</dbReference>
<dbReference type="OrthoDB" id="9793210at2"/>
<dbReference type="Gene3D" id="3.30.450.20">
    <property type="entry name" value="PAS domain"/>
    <property type="match status" value="1"/>
</dbReference>
<dbReference type="SUPFAM" id="SSF55073">
    <property type="entry name" value="Nucleotide cyclase"/>
    <property type="match status" value="1"/>
</dbReference>
<reference evidence="3 4" key="1">
    <citation type="journal article" date="2019" name="Environ. Microbiol.">
        <title>Species interactions and distinct microbial communities in high Arctic permafrost affected cryosols are associated with the CH4 and CO2 gas fluxes.</title>
        <authorList>
            <person name="Altshuler I."/>
            <person name="Hamel J."/>
            <person name="Turney S."/>
            <person name="Magnuson E."/>
            <person name="Levesque R."/>
            <person name="Greer C."/>
            <person name="Whyte L.G."/>
        </authorList>
    </citation>
    <scope>NUCLEOTIDE SEQUENCE [LARGE SCALE GENOMIC DNA]</scope>
    <source>
        <strain evidence="3 4">S9.3B</strain>
    </source>
</reference>
<proteinExistence type="predicted"/>
<dbReference type="InterPro" id="IPR001633">
    <property type="entry name" value="EAL_dom"/>
</dbReference>
<accession>A0A502FJP2</accession>
<dbReference type="PANTHER" id="PTHR44757">
    <property type="entry name" value="DIGUANYLATE CYCLASE DGCP"/>
    <property type="match status" value="1"/>
</dbReference>
<protein>
    <submittedName>
        <fullName evidence="3">EAL domain-containing protein</fullName>
    </submittedName>
</protein>
<dbReference type="EMBL" id="RCZP01000027">
    <property type="protein sequence ID" value="TPG49599.1"/>
    <property type="molecule type" value="Genomic_DNA"/>
</dbReference>
<dbReference type="SMART" id="SM00267">
    <property type="entry name" value="GGDEF"/>
    <property type="match status" value="1"/>
</dbReference>
<comment type="caution">
    <text evidence="3">The sequence shown here is derived from an EMBL/GenBank/DDBJ whole genome shotgun (WGS) entry which is preliminary data.</text>
</comment>
<dbReference type="InterPro" id="IPR000160">
    <property type="entry name" value="GGDEF_dom"/>
</dbReference>
<evidence type="ECO:0000313" key="3">
    <source>
        <dbReference type="EMBL" id="TPG49599.1"/>
    </source>
</evidence>
<feature type="domain" description="EAL" evidence="1">
    <location>
        <begin position="358"/>
        <end position="608"/>
    </location>
</feature>